<sequence length="324" mass="35816">MKHSEPRISVVIPAFRSERTLPELCIRLGKVLPSVCPEYEIIIVEDGGGGQTWEIIQALAAADARIRGMLHSRNYGQHNAILSGIRAARFEIIITMDDDLQNPPEEIPALLTKLAEGYDVVYGTPCQEKHGVLRDIASLITKRMLEHAMGGDVSRHISAYRVFKTHLRDAFKDYRNPFVSIDVLLTWATTHFAAIPVRHDSRTVGASGYTLARLVRHTLNMVTGYSVFPLQLASWTGFLFTLLGMCLLMYVLGRYLLYGSGMAGFPFLASIIAIFAGAQMFALGIIGEYLSRMHVNSMGRPLAVIKEATFPVNSTSNKEGSRSG</sequence>
<keyword evidence="2" id="KW-0328">Glycosyltransferase</keyword>
<dbReference type="Proteomes" id="UP000236751">
    <property type="component" value="Unassembled WGS sequence"/>
</dbReference>
<evidence type="ECO:0000256" key="3">
    <source>
        <dbReference type="ARBA" id="ARBA00022679"/>
    </source>
</evidence>
<evidence type="ECO:0000256" key="1">
    <source>
        <dbReference type="ARBA" id="ARBA00022475"/>
    </source>
</evidence>
<evidence type="ECO:0000313" key="12">
    <source>
        <dbReference type="Proteomes" id="UP000002718"/>
    </source>
</evidence>
<dbReference type="PANTHER" id="PTHR48090:SF3">
    <property type="entry name" value="UNDECAPRENYL-PHOSPHATE 4-DEOXY-4-FORMAMIDO-L-ARABINOSE TRANSFERASE"/>
    <property type="match status" value="1"/>
</dbReference>
<dbReference type="SUPFAM" id="SSF53448">
    <property type="entry name" value="Nucleotide-diphospho-sugar transferases"/>
    <property type="match status" value="1"/>
</dbReference>
<dbReference type="InterPro" id="IPR050256">
    <property type="entry name" value="Glycosyltransferase_2"/>
</dbReference>
<dbReference type="eggNOG" id="COG0463">
    <property type="taxonomic scope" value="Bacteria"/>
</dbReference>
<reference evidence="10" key="1">
    <citation type="submission" date="2005-08" db="EMBL/GenBank/DDBJ databases">
        <title>Complete sequence of Chromosome 1 of Nitrosospira multiformis ATCC 25196.</title>
        <authorList>
            <consortium name="US DOE Joint Genome Institute"/>
            <person name="Copeland A."/>
            <person name="Lucas S."/>
            <person name="Lapidus A."/>
            <person name="Barry K."/>
            <person name="Detter J.C."/>
            <person name="Glavina T."/>
            <person name="Hammon N."/>
            <person name="Israni S."/>
            <person name="Pitluck S."/>
            <person name="Chain P."/>
            <person name="Malfatti S."/>
            <person name="Shin M."/>
            <person name="Vergez L."/>
            <person name="Schmutz J."/>
            <person name="Larimer F."/>
            <person name="Land M."/>
            <person name="Hauser L."/>
            <person name="Kyrpides N."/>
            <person name="Lykidis A."/>
            <person name="Richardson P."/>
        </authorList>
    </citation>
    <scope>NUCLEOTIDE SEQUENCE</scope>
    <source>
        <strain evidence="10">ATCC 25196</strain>
    </source>
</reference>
<evidence type="ECO:0000259" key="9">
    <source>
        <dbReference type="Pfam" id="PF00535"/>
    </source>
</evidence>
<dbReference type="GO" id="GO:0009103">
    <property type="term" value="P:lipopolysaccharide biosynthetic process"/>
    <property type="evidence" value="ECO:0007669"/>
    <property type="project" value="UniProtKB-KW"/>
</dbReference>
<reference evidence="10 12" key="3">
    <citation type="journal article" date="2008" name="Appl. Environ. Microbiol.">
        <title>Complete genome sequence of Nitrosospira multiformis, an ammonia-oxidizing bacterium from the soil environment.</title>
        <authorList>
            <person name="Norton J.M."/>
            <person name="Klotz M.G."/>
            <person name="Stein L.Y."/>
            <person name="Arp D.J."/>
            <person name="Bottomley P.J."/>
            <person name="Chain P.S."/>
            <person name="Hauser L.J."/>
            <person name="Land M.L."/>
            <person name="Larimer F.W."/>
            <person name="Shin M.W."/>
            <person name="Starkenburg S.R."/>
        </authorList>
    </citation>
    <scope>NUCLEOTIDE SEQUENCE [LARGE SCALE GENOMIC DNA]</scope>
    <source>
        <strain evidence="10">ATCC 25196</strain>
        <strain evidence="12">ATCC 25196 / NCIMB 11849 / C 71</strain>
    </source>
</reference>
<evidence type="ECO:0000256" key="4">
    <source>
        <dbReference type="ARBA" id="ARBA00022692"/>
    </source>
</evidence>
<proteinExistence type="predicted"/>
<evidence type="ECO:0000256" key="2">
    <source>
        <dbReference type="ARBA" id="ARBA00022676"/>
    </source>
</evidence>
<dbReference type="KEGG" id="nmu:Nmul_A0725"/>
<dbReference type="CDD" id="cd04187">
    <property type="entry name" value="DPM1_like_bac"/>
    <property type="match status" value="1"/>
</dbReference>
<dbReference type="AlphaFoldDB" id="Q2YB39"/>
<keyword evidence="5" id="KW-0448">Lipopolysaccharide biosynthesis</keyword>
<evidence type="ECO:0000256" key="5">
    <source>
        <dbReference type="ARBA" id="ARBA00022985"/>
    </source>
</evidence>
<dbReference type="GO" id="GO:0099621">
    <property type="term" value="F:undecaprenyl-phosphate 4-deoxy-4-formamido-L-arabinose transferase activity"/>
    <property type="evidence" value="ECO:0007669"/>
    <property type="project" value="TreeGrafter"/>
</dbReference>
<dbReference type="STRING" id="323848.Nmul_A0725"/>
<dbReference type="Gene3D" id="3.90.550.10">
    <property type="entry name" value="Spore Coat Polysaccharide Biosynthesis Protein SpsA, Chain A"/>
    <property type="match status" value="1"/>
</dbReference>
<keyword evidence="12" id="KW-1185">Reference proteome</keyword>
<feature type="transmembrane region" description="Helical" evidence="8">
    <location>
        <begin position="265"/>
        <end position="290"/>
    </location>
</feature>
<dbReference type="EMBL" id="CP000103">
    <property type="protein sequence ID" value="ABB74032.1"/>
    <property type="molecule type" value="Genomic_DNA"/>
</dbReference>
<accession>Q2YB39</accession>
<feature type="domain" description="Glycosyltransferase 2-like" evidence="9">
    <location>
        <begin position="9"/>
        <end position="129"/>
    </location>
</feature>
<dbReference type="OrthoDB" id="9811884at2"/>
<dbReference type="EMBL" id="FNVK01000003">
    <property type="protein sequence ID" value="SEF54867.1"/>
    <property type="molecule type" value="Genomic_DNA"/>
</dbReference>
<evidence type="ECO:0000256" key="6">
    <source>
        <dbReference type="ARBA" id="ARBA00022989"/>
    </source>
</evidence>
<evidence type="ECO:0000313" key="13">
    <source>
        <dbReference type="Proteomes" id="UP000236751"/>
    </source>
</evidence>
<keyword evidence="6 8" id="KW-1133">Transmembrane helix</keyword>
<dbReference type="GO" id="GO:0005886">
    <property type="term" value="C:plasma membrane"/>
    <property type="evidence" value="ECO:0007669"/>
    <property type="project" value="TreeGrafter"/>
</dbReference>
<keyword evidence="1" id="KW-1003">Cell membrane</keyword>
<organism evidence="10 12">
    <name type="scientific">Nitrosospira multiformis (strain ATCC 25196 / NCIMB 11849 / C 71)</name>
    <dbReference type="NCBI Taxonomy" id="323848"/>
    <lineage>
        <taxon>Bacteria</taxon>
        <taxon>Pseudomonadati</taxon>
        <taxon>Pseudomonadota</taxon>
        <taxon>Betaproteobacteria</taxon>
        <taxon>Nitrosomonadales</taxon>
        <taxon>Nitrosomonadaceae</taxon>
        <taxon>Nitrosospira</taxon>
    </lineage>
</organism>
<dbReference type="RefSeq" id="WP_011380082.1">
    <property type="nucleotide sequence ID" value="NC_007614.1"/>
</dbReference>
<evidence type="ECO:0000256" key="8">
    <source>
        <dbReference type="SAM" id="Phobius"/>
    </source>
</evidence>
<keyword evidence="3 10" id="KW-0808">Transferase</keyword>
<protein>
    <submittedName>
        <fullName evidence="10">Glycosyl transferase, family 2</fullName>
    </submittedName>
    <submittedName>
        <fullName evidence="11">Undecaprenyl-phosphate 4-deoxy-4-formamido-L-arabinose transferase</fullName>
    </submittedName>
</protein>
<dbReference type="HOGENOM" id="CLU_033536_0_0_4"/>
<evidence type="ECO:0000313" key="11">
    <source>
        <dbReference type="EMBL" id="SEF54867.1"/>
    </source>
</evidence>
<dbReference type="InterPro" id="IPR001173">
    <property type="entry name" value="Glyco_trans_2-like"/>
</dbReference>
<feature type="transmembrane region" description="Helical" evidence="8">
    <location>
        <begin position="232"/>
        <end position="253"/>
    </location>
</feature>
<name>Q2YB39_NITMU</name>
<dbReference type="Proteomes" id="UP000002718">
    <property type="component" value="Chromosome"/>
</dbReference>
<dbReference type="CAZy" id="GT2">
    <property type="family name" value="Glycosyltransferase Family 2"/>
</dbReference>
<dbReference type="InterPro" id="IPR029044">
    <property type="entry name" value="Nucleotide-diphossugar_trans"/>
</dbReference>
<evidence type="ECO:0000256" key="7">
    <source>
        <dbReference type="ARBA" id="ARBA00023136"/>
    </source>
</evidence>
<evidence type="ECO:0000313" key="10">
    <source>
        <dbReference type="EMBL" id="ABB74032.1"/>
    </source>
</evidence>
<dbReference type="PANTHER" id="PTHR48090">
    <property type="entry name" value="UNDECAPRENYL-PHOSPHATE 4-DEOXY-4-FORMAMIDO-L-ARABINOSE TRANSFERASE-RELATED"/>
    <property type="match status" value="1"/>
</dbReference>
<reference evidence="12" key="2">
    <citation type="submission" date="2005-08" db="EMBL/GenBank/DDBJ databases">
        <title>Complete sequence of chromosome 1 of Nitrosospira multiformis ATCC 25196.</title>
        <authorList>
            <person name="Copeland A."/>
            <person name="Lucas S."/>
            <person name="Lapidus A."/>
            <person name="Barry K."/>
            <person name="Detter J.C."/>
            <person name="Glavina T."/>
            <person name="Hammon N."/>
            <person name="Israni S."/>
            <person name="Pitluck S."/>
            <person name="Chain P."/>
            <person name="Malfatti S."/>
            <person name="Shin M."/>
            <person name="Vergez L."/>
            <person name="Schmutz J."/>
            <person name="Larimer F."/>
            <person name="Land M."/>
            <person name="Hauser L."/>
            <person name="Kyrpides N."/>
            <person name="Lykidis A."/>
            <person name="Richardson P."/>
        </authorList>
    </citation>
    <scope>NUCLEOTIDE SEQUENCE [LARGE SCALE GENOMIC DNA]</scope>
    <source>
        <strain evidence="12">ATCC 25196 / NCIMB 11849 / C 71</strain>
    </source>
</reference>
<keyword evidence="7 8" id="KW-0472">Membrane</keyword>
<reference evidence="11 13" key="4">
    <citation type="submission" date="2016-10" db="EMBL/GenBank/DDBJ databases">
        <authorList>
            <person name="de Groot N.N."/>
        </authorList>
    </citation>
    <scope>NUCLEOTIDE SEQUENCE [LARGE SCALE GENOMIC DNA]</scope>
    <source>
        <strain evidence="11 13">Nl13</strain>
    </source>
</reference>
<keyword evidence="4 8" id="KW-0812">Transmembrane</keyword>
<gene>
    <name evidence="10" type="ordered locus">Nmul_A0725</name>
    <name evidence="11" type="ORF">SAMN05216403_10398</name>
</gene>
<dbReference type="Pfam" id="PF00535">
    <property type="entry name" value="Glycos_transf_2"/>
    <property type="match status" value="1"/>
</dbReference>